<name>A0A822A6A7_9BILA</name>
<protein>
    <submittedName>
        <fullName evidence="1">Uncharacterized protein</fullName>
    </submittedName>
</protein>
<evidence type="ECO:0000313" key="2">
    <source>
        <dbReference type="Proteomes" id="UP000663848"/>
    </source>
</evidence>
<feature type="non-terminal residue" evidence="1">
    <location>
        <position position="1"/>
    </location>
</feature>
<dbReference type="Proteomes" id="UP000663848">
    <property type="component" value="Unassembled WGS sequence"/>
</dbReference>
<accession>A0A822A6A7</accession>
<comment type="caution">
    <text evidence="1">The sequence shown here is derived from an EMBL/GenBank/DDBJ whole genome shotgun (WGS) entry which is preliminary data.</text>
</comment>
<sequence length="63" mass="7118">GKELRVTGCDTVILGDNDPHTDAIRYARAENRIILSRGAPYNLVSLIDVNLFDYILDHEKSFI</sequence>
<gene>
    <name evidence="1" type="ORF">QYT958_LOCUS37644</name>
</gene>
<dbReference type="EMBL" id="CAJOBR010031724">
    <property type="protein sequence ID" value="CAF4996246.1"/>
    <property type="molecule type" value="Genomic_DNA"/>
</dbReference>
<dbReference type="AlphaFoldDB" id="A0A822A6A7"/>
<organism evidence="1 2">
    <name type="scientific">Rotaria socialis</name>
    <dbReference type="NCBI Taxonomy" id="392032"/>
    <lineage>
        <taxon>Eukaryota</taxon>
        <taxon>Metazoa</taxon>
        <taxon>Spiralia</taxon>
        <taxon>Gnathifera</taxon>
        <taxon>Rotifera</taxon>
        <taxon>Eurotatoria</taxon>
        <taxon>Bdelloidea</taxon>
        <taxon>Philodinida</taxon>
        <taxon>Philodinidae</taxon>
        <taxon>Rotaria</taxon>
    </lineage>
</organism>
<proteinExistence type="predicted"/>
<reference evidence="1" key="1">
    <citation type="submission" date="2021-02" db="EMBL/GenBank/DDBJ databases">
        <authorList>
            <person name="Nowell W R."/>
        </authorList>
    </citation>
    <scope>NUCLEOTIDE SEQUENCE</scope>
</reference>
<evidence type="ECO:0000313" key="1">
    <source>
        <dbReference type="EMBL" id="CAF4996246.1"/>
    </source>
</evidence>